<dbReference type="AlphaFoldDB" id="S7XDX6"/>
<feature type="signal peptide" evidence="1">
    <location>
        <begin position="1"/>
        <end position="19"/>
    </location>
</feature>
<evidence type="ECO:0000313" key="3">
    <source>
        <dbReference type="Proteomes" id="UP000014962"/>
    </source>
</evidence>
<dbReference type="EMBL" id="ATMR01000042">
    <property type="protein sequence ID" value="EPR74193.1"/>
    <property type="molecule type" value="Genomic_DNA"/>
</dbReference>
<organism evidence="2 3">
    <name type="scientific">Winogradskyella psychrotolerans RS-3</name>
    <dbReference type="NCBI Taxonomy" id="641526"/>
    <lineage>
        <taxon>Bacteria</taxon>
        <taxon>Pseudomonadati</taxon>
        <taxon>Bacteroidota</taxon>
        <taxon>Flavobacteriia</taxon>
        <taxon>Flavobacteriales</taxon>
        <taxon>Flavobacteriaceae</taxon>
        <taxon>Winogradskyella</taxon>
    </lineage>
</organism>
<proteinExistence type="predicted"/>
<keyword evidence="3" id="KW-1185">Reference proteome</keyword>
<keyword evidence="1" id="KW-0732">Signal</keyword>
<accession>S7XDX6</accession>
<dbReference type="RefSeq" id="WP_020895327.1">
    <property type="nucleotide sequence ID" value="NZ_ATMR01000042.1"/>
</dbReference>
<reference evidence="2 3" key="1">
    <citation type="journal article" date="2013" name="Genome Announc.">
        <title>Draft Genome Sequence of Winogradskyella psychrotolerans RS-3T, Isolated from the Marine Transect of Kongsfjorden, Ny-Alesund, Svalbard, Arctic Ocean.</title>
        <authorList>
            <person name="Kumar Pinnaka A."/>
            <person name="Ara S."/>
            <person name="Singh A."/>
            <person name="Shivaji S."/>
        </authorList>
    </citation>
    <scope>NUCLEOTIDE SEQUENCE [LARGE SCALE GENOMIC DNA]</scope>
    <source>
        <strain evidence="2 3">RS-3</strain>
    </source>
</reference>
<comment type="caution">
    <text evidence="2">The sequence shown here is derived from an EMBL/GenBank/DDBJ whole genome shotgun (WGS) entry which is preliminary data.</text>
</comment>
<evidence type="ECO:0000256" key="1">
    <source>
        <dbReference type="SAM" id="SignalP"/>
    </source>
</evidence>
<sequence>MKKIMITVALIFTATIAQAQKTFYEALEANGETATYEGFSGISINDDGTIAIVSGKPAVAITVIKLATGQPVGFEAKPVSETYGGFGASELGDYDRVDSYPNVMTIKNTYKRGLDGYMVIDDLLFKISYIPSDGVPEVKNVTAVYVMVKDRSEAKEDSGKKKKKKGGFLGRMKAKLEATGQSPTYKYIQTVNIEKIFNDYVTAMKAKQASPISTQDNIDIAKIKRAREAGDEEIKRYNDSIKATPEYKDLQRRIKQNEANYQASELKNTVTLRNNSNHEIYIGRAGSSNPGTRISAGGTARWSCDQDAYLQKITKSGGSNAYDSTNVQVYRKNSGCGNTVNVN</sequence>
<name>S7XDX6_9FLAO</name>
<dbReference type="Proteomes" id="UP000014962">
    <property type="component" value="Unassembled WGS sequence"/>
</dbReference>
<protein>
    <submittedName>
        <fullName evidence="2">Uncharacterized protein</fullName>
    </submittedName>
</protein>
<feature type="chain" id="PRO_5004559323" evidence="1">
    <location>
        <begin position="20"/>
        <end position="343"/>
    </location>
</feature>
<dbReference type="OrthoDB" id="1191263at2"/>
<gene>
    <name evidence="2" type="ORF">ADIWIN_0770</name>
</gene>
<evidence type="ECO:0000313" key="2">
    <source>
        <dbReference type="EMBL" id="EPR74193.1"/>
    </source>
</evidence>
<dbReference type="eggNOG" id="ENOG5033NY9">
    <property type="taxonomic scope" value="Bacteria"/>
</dbReference>